<dbReference type="Pfam" id="PF08910">
    <property type="entry name" value="Aida_N"/>
    <property type="match status" value="1"/>
</dbReference>
<dbReference type="GO" id="GO:0035091">
    <property type="term" value="F:phosphatidylinositol binding"/>
    <property type="evidence" value="ECO:0007669"/>
    <property type="project" value="TreeGrafter"/>
</dbReference>
<dbReference type="InterPro" id="IPR025939">
    <property type="entry name" value="Aida_C"/>
</dbReference>
<dbReference type="InterPro" id="IPR036818">
    <property type="entry name" value="AIDA_N_sf"/>
</dbReference>
<name>A0A0W8DP23_PHYNI</name>
<evidence type="ECO:0000313" key="5">
    <source>
        <dbReference type="EMBL" id="KUF97858.1"/>
    </source>
</evidence>
<dbReference type="FunFam" id="2.60.40.150:FF:000059">
    <property type="entry name" value="Axin interactor, dorsalization-associated protein"/>
    <property type="match status" value="1"/>
</dbReference>
<organism evidence="5 6">
    <name type="scientific">Phytophthora nicotianae</name>
    <name type="common">Potato buckeye rot agent</name>
    <name type="synonym">Phytophthora parasitica</name>
    <dbReference type="NCBI Taxonomy" id="4792"/>
    <lineage>
        <taxon>Eukaryota</taxon>
        <taxon>Sar</taxon>
        <taxon>Stramenopiles</taxon>
        <taxon>Oomycota</taxon>
        <taxon>Peronosporomycetes</taxon>
        <taxon>Peronosporales</taxon>
        <taxon>Peronosporaceae</taxon>
        <taxon>Phytophthora</taxon>
    </lineage>
</organism>
<comment type="function">
    <text evidence="3">Acts as a ventralizing factor during embryogenesis. Inhibits axin-mediated JNK activation by binding axin and disrupting axin homodimerization. This in turn antagonizes a Wnt/beta-catenin-independent dorsalization pathway activated by AXIN/JNK-signaling.</text>
</comment>
<evidence type="ECO:0000256" key="1">
    <source>
        <dbReference type="ARBA" id="ARBA00007205"/>
    </source>
</evidence>
<dbReference type="InterPro" id="IPR023421">
    <property type="entry name" value="AIDA_N"/>
</dbReference>
<dbReference type="Proteomes" id="UP000052943">
    <property type="component" value="Unassembled WGS sequence"/>
</dbReference>
<dbReference type="Gene3D" id="2.60.40.150">
    <property type="entry name" value="C2 domain"/>
    <property type="match status" value="1"/>
</dbReference>
<dbReference type="SUPFAM" id="SSF109779">
    <property type="entry name" value="Domain from hypothetical 2610208m17rik protein"/>
    <property type="match status" value="1"/>
</dbReference>
<gene>
    <name evidence="5" type="ORF">AM587_10010769</name>
</gene>
<evidence type="ECO:0000256" key="2">
    <source>
        <dbReference type="ARBA" id="ARBA00022473"/>
    </source>
</evidence>
<dbReference type="PANTHER" id="PTHR28654:SF1">
    <property type="entry name" value="AXIN INTERACTOR, DORSALIZATION-ASSOCIATED PROTEIN"/>
    <property type="match status" value="1"/>
</dbReference>
<comment type="similarity">
    <text evidence="1">Belongs to the AIDA family.</text>
</comment>
<feature type="domain" description="C2 Aida-type" evidence="4">
    <location>
        <begin position="153"/>
        <end position="301"/>
    </location>
</feature>
<protein>
    <submittedName>
        <fullName evidence="5">Axin interactor</fullName>
    </submittedName>
</protein>
<reference evidence="5 6" key="1">
    <citation type="submission" date="2015-11" db="EMBL/GenBank/DDBJ databases">
        <title>Genomes and virulence difference between two physiological races of Phytophthora nicotianae.</title>
        <authorList>
            <person name="Liu H."/>
            <person name="Ma X."/>
            <person name="Yu H."/>
            <person name="Fang D."/>
            <person name="Li Y."/>
            <person name="Wang X."/>
            <person name="Wang W."/>
            <person name="Dong Y."/>
            <person name="Xiao B."/>
        </authorList>
    </citation>
    <scope>NUCLEOTIDE SEQUENCE [LARGE SCALE GENOMIC DNA]</scope>
    <source>
        <strain evidence="6">race 0</strain>
    </source>
</reference>
<dbReference type="AlphaFoldDB" id="A0A0W8DP23"/>
<dbReference type="PANTHER" id="PTHR28654">
    <property type="entry name" value="AXIN INTERACTOR, DORSALIZATION-ASSOCIATED PROTEIN"/>
    <property type="match status" value="1"/>
</dbReference>
<evidence type="ECO:0000259" key="4">
    <source>
        <dbReference type="PROSITE" id="PS51911"/>
    </source>
</evidence>
<evidence type="ECO:0000313" key="6">
    <source>
        <dbReference type="Proteomes" id="UP000052943"/>
    </source>
</evidence>
<comment type="caution">
    <text evidence="5">The sequence shown here is derived from an EMBL/GenBank/DDBJ whole genome shotgun (WGS) entry which is preliminary data.</text>
</comment>
<dbReference type="OrthoDB" id="428576at2759"/>
<dbReference type="GO" id="GO:0016020">
    <property type="term" value="C:membrane"/>
    <property type="evidence" value="ECO:0007669"/>
    <property type="project" value="TreeGrafter"/>
</dbReference>
<keyword evidence="2" id="KW-0217">Developmental protein</keyword>
<dbReference type="PROSITE" id="PS51911">
    <property type="entry name" value="C2_AIDA"/>
    <property type="match status" value="1"/>
</dbReference>
<evidence type="ECO:0000256" key="3">
    <source>
        <dbReference type="ARBA" id="ARBA00059715"/>
    </source>
</evidence>
<proteinExistence type="inferred from homology"/>
<dbReference type="InterPro" id="IPR035892">
    <property type="entry name" value="C2_domain_sf"/>
</dbReference>
<dbReference type="EMBL" id="LNFO01000910">
    <property type="protein sequence ID" value="KUF97858.1"/>
    <property type="molecule type" value="Genomic_DNA"/>
</dbReference>
<sequence length="303" mass="33983">MEDVVKLHAAWCRSLQQAVDTDGWGQVLEAVEAYERLAGRITNALPACQRLTEAQKVRVDGIIEKVIVAIEMRAKCLSSVDDQRKPTKEDMEDVLNVVALRGALSDEPEVLPLDVSRAMRAKTRGSMDKAKDVDEDADMDATAAAELVNATSQVAVLRSPGATYLDIRITKVGLKDACVYVNPTMAVSVFDYSGKAMEESRETGVGACNEPQYVTFNANIQLATNVRKMEDHGAAITFEFFHYKAKKRKKSCRCWALLEMDEIKDGPVVLELYQKPMDPKRKRIHLFTEKELYLQLELRLQKL</sequence>
<dbReference type="Pfam" id="PF14186">
    <property type="entry name" value="Aida_C2"/>
    <property type="match status" value="1"/>
</dbReference>
<accession>A0A0W8DP23</accession>
<dbReference type="Gene3D" id="1.20.120.360">
    <property type="entry name" value="Axin interactor, dorsalization-associated protein, N-terminal domain"/>
    <property type="match status" value="1"/>
</dbReference>